<gene>
    <name evidence="8" type="ordered locus">Marky_1344</name>
</gene>
<dbReference type="Pfam" id="PF02690">
    <property type="entry name" value="Na_Pi_cotrans"/>
    <property type="match status" value="2"/>
</dbReference>
<dbReference type="GO" id="GO:0005436">
    <property type="term" value="F:sodium:phosphate symporter activity"/>
    <property type="evidence" value="ECO:0007669"/>
    <property type="project" value="InterPro"/>
</dbReference>
<evidence type="ECO:0000256" key="3">
    <source>
        <dbReference type="ARBA" id="ARBA00022692"/>
    </source>
</evidence>
<dbReference type="EMBL" id="CP002630">
    <property type="protein sequence ID" value="AEB12081.1"/>
    <property type="molecule type" value="Genomic_DNA"/>
</dbReference>
<keyword evidence="4 7" id="KW-1133">Transmembrane helix</keyword>
<evidence type="ECO:0000313" key="8">
    <source>
        <dbReference type="EMBL" id="AEB12081.1"/>
    </source>
</evidence>
<feature type="transmembrane region" description="Helical" evidence="7">
    <location>
        <begin position="272"/>
        <end position="291"/>
    </location>
</feature>
<dbReference type="GO" id="GO:0044341">
    <property type="term" value="P:sodium-dependent phosphate transport"/>
    <property type="evidence" value="ECO:0007669"/>
    <property type="project" value="InterPro"/>
</dbReference>
<protein>
    <submittedName>
        <fullName evidence="8">Na+/Picotransporter</fullName>
    </submittedName>
</protein>
<evidence type="ECO:0000256" key="7">
    <source>
        <dbReference type="SAM" id="Phobius"/>
    </source>
</evidence>
<dbReference type="InterPro" id="IPR003841">
    <property type="entry name" value="Na/Pi_transpt"/>
</dbReference>
<dbReference type="SUPFAM" id="SSF109755">
    <property type="entry name" value="PhoU-like"/>
    <property type="match status" value="1"/>
</dbReference>
<feature type="transmembrane region" description="Helical" evidence="7">
    <location>
        <begin position="233"/>
        <end position="251"/>
    </location>
</feature>
<dbReference type="PANTHER" id="PTHR10010">
    <property type="entry name" value="SOLUTE CARRIER FAMILY 34 SODIUM PHOSPHATE , MEMBER 2-RELATED"/>
    <property type="match status" value="1"/>
</dbReference>
<dbReference type="GO" id="GO:0005886">
    <property type="term" value="C:plasma membrane"/>
    <property type="evidence" value="ECO:0007669"/>
    <property type="project" value="UniProtKB-SubCell"/>
</dbReference>
<dbReference type="PANTHER" id="PTHR10010:SF46">
    <property type="entry name" value="SODIUM-DEPENDENT PHOSPHATE TRANSPORT PROTEIN 2B"/>
    <property type="match status" value="1"/>
</dbReference>
<feature type="compositionally biased region" description="Basic and acidic residues" evidence="6">
    <location>
        <begin position="520"/>
        <end position="539"/>
    </location>
</feature>
<accession>F2NLI2</accession>
<dbReference type="eggNOG" id="COG1283">
    <property type="taxonomic scope" value="Bacteria"/>
</dbReference>
<dbReference type="Gene3D" id="1.20.58.220">
    <property type="entry name" value="Phosphate transport system protein phou homolog 2, domain 2"/>
    <property type="match status" value="1"/>
</dbReference>
<feature type="transmembrane region" description="Helical" evidence="7">
    <location>
        <begin position="204"/>
        <end position="227"/>
    </location>
</feature>
<evidence type="ECO:0000256" key="6">
    <source>
        <dbReference type="SAM" id="MobiDB-lite"/>
    </source>
</evidence>
<keyword evidence="9" id="KW-1185">Reference proteome</keyword>
<dbReference type="STRING" id="869210.Marky_1344"/>
<dbReference type="HOGENOM" id="CLU_025623_2_0_0"/>
<evidence type="ECO:0000256" key="4">
    <source>
        <dbReference type="ARBA" id="ARBA00022989"/>
    </source>
</evidence>
<keyword evidence="3 7" id="KW-0812">Transmembrane</keyword>
<dbReference type="AlphaFoldDB" id="F2NLI2"/>
<evidence type="ECO:0000256" key="2">
    <source>
        <dbReference type="ARBA" id="ARBA00022475"/>
    </source>
</evidence>
<feature type="transmembrane region" description="Helical" evidence="7">
    <location>
        <begin position="45"/>
        <end position="68"/>
    </location>
</feature>
<feature type="transmembrane region" description="Helical" evidence="7">
    <location>
        <begin position="80"/>
        <end position="98"/>
    </location>
</feature>
<feature type="region of interest" description="Disordered" evidence="6">
    <location>
        <begin position="518"/>
        <end position="539"/>
    </location>
</feature>
<dbReference type="OrthoDB" id="31028at2"/>
<sequence length="539" mass="57189">MLVVLGGLALFLMGLAQTSAALEALGGTSLRRLLSRATRGVLRPFVAATALTAVVQSGTALTVTVISLIDAGVIAFREGLALSLGATLGGTAALQLAAFRVFDYALPMVAAGYFASLWAPLREAGRAVSGIGLFFLGLDLMIRALEPATEGPLAALLLETFSQNPLLLAGLGFVFTALVHSSNATAALAMALALTERLDLEAALALVVGGNVGTMLTPLVAAAGSGVEARRVALAHLGYKLVAGVAFLLFLEPYTELVRWVGGGEARLVANAHTLFNLIAALPALALIPLMERVMRRVVPDTAQAVRPKYLSEEALASPVLAVSLALREVVRISDQVAQIMGEAVRSLAQGERRSEAVHYREEKVDRLTEAVVLYLAKLHGEARTAVALKLLLLTNALEHLADLVRRLLKQQDKLRAKGLEFSREGREELADAAARVYRRMQEAFAALATGNAALARRIVAEREAMEDYLQRLRQAHLGRLEAGRPESRASSAAHLDMLMTLDAIDVGLTRVAELVPEVHGGDDGKSTHSGREGEGRAP</sequence>
<proteinExistence type="predicted"/>
<dbReference type="InterPro" id="IPR038078">
    <property type="entry name" value="PhoU-like_sf"/>
</dbReference>
<evidence type="ECO:0000313" key="9">
    <source>
        <dbReference type="Proteomes" id="UP000007030"/>
    </source>
</evidence>
<dbReference type="KEGG" id="mhd:Marky_1344"/>
<organism evidence="8 9">
    <name type="scientific">Marinithermus hydrothermalis (strain DSM 14884 / JCM 11576 / T1)</name>
    <dbReference type="NCBI Taxonomy" id="869210"/>
    <lineage>
        <taxon>Bacteria</taxon>
        <taxon>Thermotogati</taxon>
        <taxon>Deinococcota</taxon>
        <taxon>Deinococci</taxon>
        <taxon>Thermales</taxon>
        <taxon>Thermaceae</taxon>
        <taxon>Marinithermus</taxon>
    </lineage>
</organism>
<keyword evidence="5 7" id="KW-0472">Membrane</keyword>
<keyword evidence="2" id="KW-1003">Cell membrane</keyword>
<evidence type="ECO:0000256" key="1">
    <source>
        <dbReference type="ARBA" id="ARBA00004651"/>
    </source>
</evidence>
<evidence type="ECO:0000256" key="5">
    <source>
        <dbReference type="ARBA" id="ARBA00023136"/>
    </source>
</evidence>
<reference evidence="8 9" key="1">
    <citation type="journal article" date="2012" name="Stand. Genomic Sci.">
        <title>Complete genome sequence of the aerobic, heterotroph Marinithermus hydrothermalis type strain (T1(T)) from a deep-sea hydrothermal vent chimney.</title>
        <authorList>
            <person name="Copeland A."/>
            <person name="Gu W."/>
            <person name="Yasawong M."/>
            <person name="Lapidus A."/>
            <person name="Lucas S."/>
            <person name="Deshpande S."/>
            <person name="Pagani I."/>
            <person name="Tapia R."/>
            <person name="Cheng J.F."/>
            <person name="Goodwin L.A."/>
            <person name="Pitluck S."/>
            <person name="Liolios K."/>
            <person name="Ivanova N."/>
            <person name="Mavromatis K."/>
            <person name="Mikhailova N."/>
            <person name="Pati A."/>
            <person name="Chen A."/>
            <person name="Palaniappan K."/>
            <person name="Land M."/>
            <person name="Pan C."/>
            <person name="Brambilla E.M."/>
            <person name="Rohde M."/>
            <person name="Tindall B.J."/>
            <person name="Sikorski J."/>
            <person name="Goker M."/>
            <person name="Detter J.C."/>
            <person name="Bristow J."/>
            <person name="Eisen J.A."/>
            <person name="Markowitz V."/>
            <person name="Hugenholtz P."/>
            <person name="Kyrpides N.C."/>
            <person name="Klenk H.P."/>
            <person name="Woyke T."/>
        </authorList>
    </citation>
    <scope>NUCLEOTIDE SEQUENCE [LARGE SCALE GENOMIC DNA]</scope>
    <source>
        <strain evidence="9">DSM 14884 / JCM 11576 / T1</strain>
    </source>
</reference>
<feature type="transmembrane region" description="Helical" evidence="7">
    <location>
        <begin position="165"/>
        <end position="192"/>
    </location>
</feature>
<name>F2NLI2_MARHT</name>
<comment type="subcellular location">
    <subcellularLocation>
        <location evidence="1">Cell membrane</location>
        <topology evidence="1">Multi-pass membrane protein</topology>
    </subcellularLocation>
</comment>
<dbReference type="Proteomes" id="UP000007030">
    <property type="component" value="Chromosome"/>
</dbReference>
<dbReference type="NCBIfam" id="NF037997">
    <property type="entry name" value="Na_Pi_symport"/>
    <property type="match status" value="1"/>
</dbReference>